<dbReference type="EMBL" id="JBBNAE010000008">
    <property type="protein sequence ID" value="KAK9103434.1"/>
    <property type="molecule type" value="Genomic_DNA"/>
</dbReference>
<comment type="caution">
    <text evidence="2">The sequence shown here is derived from an EMBL/GenBank/DDBJ whole genome shotgun (WGS) entry which is preliminary data.</text>
</comment>
<sequence length="114" mass="12641">MKRRVSIEVGEALAVRGVLFALDNQLNISVFETDSSVIVDALNRSHVSGVFGPLINEILNLNEHLRDSLYSFGPRVGNGVAHRLDKLAMEVNINCNWTDAISLIIFSLVTKDLY</sequence>
<dbReference type="AlphaFoldDB" id="A0AAP0FA38"/>
<dbReference type="Proteomes" id="UP001417504">
    <property type="component" value="Unassembled WGS sequence"/>
</dbReference>
<accession>A0AAP0FA38</accession>
<dbReference type="GO" id="GO:0004523">
    <property type="term" value="F:RNA-DNA hybrid ribonuclease activity"/>
    <property type="evidence" value="ECO:0007669"/>
    <property type="project" value="InterPro"/>
</dbReference>
<organism evidence="2 3">
    <name type="scientific">Stephania japonica</name>
    <dbReference type="NCBI Taxonomy" id="461633"/>
    <lineage>
        <taxon>Eukaryota</taxon>
        <taxon>Viridiplantae</taxon>
        <taxon>Streptophyta</taxon>
        <taxon>Embryophyta</taxon>
        <taxon>Tracheophyta</taxon>
        <taxon>Spermatophyta</taxon>
        <taxon>Magnoliopsida</taxon>
        <taxon>Ranunculales</taxon>
        <taxon>Menispermaceae</taxon>
        <taxon>Menispermoideae</taxon>
        <taxon>Cissampelideae</taxon>
        <taxon>Stephania</taxon>
    </lineage>
</organism>
<dbReference type="Pfam" id="PF13456">
    <property type="entry name" value="RVT_3"/>
    <property type="match status" value="1"/>
</dbReference>
<dbReference type="GO" id="GO:0003676">
    <property type="term" value="F:nucleic acid binding"/>
    <property type="evidence" value="ECO:0007669"/>
    <property type="project" value="InterPro"/>
</dbReference>
<name>A0AAP0FA38_9MAGN</name>
<gene>
    <name evidence="2" type="ORF">Sjap_020688</name>
</gene>
<feature type="domain" description="RNase H type-1" evidence="1">
    <location>
        <begin position="3"/>
        <end position="84"/>
    </location>
</feature>
<evidence type="ECO:0000313" key="2">
    <source>
        <dbReference type="EMBL" id="KAK9103434.1"/>
    </source>
</evidence>
<dbReference type="InterPro" id="IPR002156">
    <property type="entry name" value="RNaseH_domain"/>
</dbReference>
<proteinExistence type="predicted"/>
<keyword evidence="3" id="KW-1185">Reference proteome</keyword>
<evidence type="ECO:0000313" key="3">
    <source>
        <dbReference type="Proteomes" id="UP001417504"/>
    </source>
</evidence>
<dbReference type="CDD" id="cd06222">
    <property type="entry name" value="RNase_H_like"/>
    <property type="match status" value="1"/>
</dbReference>
<reference evidence="2 3" key="1">
    <citation type="submission" date="2024-01" db="EMBL/GenBank/DDBJ databases">
        <title>Genome assemblies of Stephania.</title>
        <authorList>
            <person name="Yang L."/>
        </authorList>
    </citation>
    <scope>NUCLEOTIDE SEQUENCE [LARGE SCALE GENOMIC DNA]</scope>
    <source>
        <strain evidence="2">QJT</strain>
        <tissue evidence="2">Leaf</tissue>
    </source>
</reference>
<dbReference type="InterPro" id="IPR044730">
    <property type="entry name" value="RNase_H-like_dom_plant"/>
</dbReference>
<protein>
    <recommendedName>
        <fullName evidence="1">RNase H type-1 domain-containing protein</fullName>
    </recommendedName>
</protein>
<evidence type="ECO:0000259" key="1">
    <source>
        <dbReference type="Pfam" id="PF13456"/>
    </source>
</evidence>